<organism evidence="3 4">
    <name type="scientific">Pelagimonas phthalicica</name>
    <dbReference type="NCBI Taxonomy" id="1037362"/>
    <lineage>
        <taxon>Bacteria</taxon>
        <taxon>Pseudomonadati</taxon>
        <taxon>Pseudomonadota</taxon>
        <taxon>Alphaproteobacteria</taxon>
        <taxon>Rhodobacterales</taxon>
        <taxon>Roseobacteraceae</taxon>
        <taxon>Pelagimonas</taxon>
    </lineage>
</organism>
<evidence type="ECO:0000313" key="4">
    <source>
        <dbReference type="Proteomes" id="UP000225972"/>
    </source>
</evidence>
<dbReference type="AlphaFoldDB" id="A0A238JF87"/>
<evidence type="ECO:0000256" key="1">
    <source>
        <dbReference type="SAM" id="MobiDB-lite"/>
    </source>
</evidence>
<evidence type="ECO:0000256" key="2">
    <source>
        <dbReference type="SAM" id="SignalP"/>
    </source>
</evidence>
<accession>A0A238JF87</accession>
<dbReference type="EMBL" id="FXXP01000002">
    <property type="protein sequence ID" value="SMX29328.1"/>
    <property type="molecule type" value="Genomic_DNA"/>
</dbReference>
<protein>
    <recommendedName>
        <fullName evidence="5">Cytochrome c domain-containing protein</fullName>
    </recommendedName>
</protein>
<reference evidence="3" key="1">
    <citation type="submission" date="2017-05" db="EMBL/GenBank/DDBJ databases">
        <authorList>
            <person name="Song R."/>
            <person name="Chenine A.L."/>
            <person name="Ruprecht R.M."/>
        </authorList>
    </citation>
    <scope>NUCLEOTIDE SEQUENCE [LARGE SCALE GENOMIC DNA]</scope>
    <source>
        <strain evidence="3">CECT 8649</strain>
    </source>
</reference>
<evidence type="ECO:0000313" key="3">
    <source>
        <dbReference type="EMBL" id="SMX29328.1"/>
    </source>
</evidence>
<dbReference type="Proteomes" id="UP000225972">
    <property type="component" value="Unassembled WGS sequence"/>
</dbReference>
<keyword evidence="2" id="KW-0732">Signal</keyword>
<feature type="signal peptide" evidence="2">
    <location>
        <begin position="1"/>
        <end position="23"/>
    </location>
</feature>
<name>A0A238JF87_9RHOB</name>
<feature type="region of interest" description="Disordered" evidence="1">
    <location>
        <begin position="428"/>
        <end position="448"/>
    </location>
</feature>
<gene>
    <name evidence="3" type="ORF">TRP8649_03461</name>
</gene>
<keyword evidence="4" id="KW-1185">Reference proteome</keyword>
<evidence type="ECO:0008006" key="5">
    <source>
        <dbReference type="Google" id="ProtNLM"/>
    </source>
</evidence>
<proteinExistence type="predicted"/>
<sequence>MTLRYTFLASTAALTLCSSQVFAQTKFPDDVVPSCQLTEKEWKSWVQIGTDITGLPPFGPVYGKESGLVYVFPPNGPGFSADAYDDCAFYKWSAQMFGWITSDVNAAAEMHTGRPGEDTQYVLSSNFFFGVSSPGNDANFLPQGAIKTHGVRTPKPVNADGTAQAGSSGVLLSQGANEVSKESSLVYGGVSTNRMYGYMAQRYQQAYTTPAGNPISFLQTGDQTCDLMDYAWENDFIDRSAVGLYFKDHLCGGGADPSMVDSKQDSPLTISDLETAIDYLSMSMLLKTTWVESSTLQHPEQYIQQMAVIPRYDKTSDTEWTVSQDDTPVALALVGMHVVGSVKGHPEMIWATFEHVNNAPSVPYEYNGTTPCATETGHCIYSDMAHQTGGSWLFSNGTTDTPNVMTAEVAASGNIKATSGNTIVPTNAVRETPFGNPTTAYDGAPTTPSAADKNTMLISLNKQVMGLFKKKDGSDPRANYFLSGSVWTDGTQWPNSPTDMSTTLGSTKLANTTAETFTQDQGCFNCHYDWMKDKAGKPVAATTTLSHIYGNFVNPPGQDTLIPVFDNAVTD</sequence>
<feature type="chain" id="PRO_5012059595" description="Cytochrome c domain-containing protein" evidence="2">
    <location>
        <begin position="24"/>
        <end position="571"/>
    </location>
</feature>